<dbReference type="EC" id="6.2.1.5" evidence="3"/>
<dbReference type="GO" id="GO:0004775">
    <property type="term" value="F:succinate-CoA ligase (ADP-forming) activity"/>
    <property type="evidence" value="ECO:0007669"/>
    <property type="project" value="UniProtKB-EC"/>
</dbReference>
<dbReference type="Proteomes" id="UP000246800">
    <property type="component" value="Unassembled WGS sequence"/>
</dbReference>
<dbReference type="GO" id="GO:0042709">
    <property type="term" value="C:succinate-CoA ligase complex"/>
    <property type="evidence" value="ECO:0007669"/>
    <property type="project" value="TreeGrafter"/>
</dbReference>
<evidence type="ECO:0000256" key="1">
    <source>
        <dbReference type="ARBA" id="ARBA00022532"/>
    </source>
</evidence>
<evidence type="ECO:0000313" key="3">
    <source>
        <dbReference type="EMBL" id="PWZ67519.1"/>
    </source>
</evidence>
<dbReference type="Gene3D" id="3.30.1490.20">
    <property type="entry name" value="ATP-grasp fold, A domain"/>
    <property type="match status" value="1"/>
</dbReference>
<proteinExistence type="predicted"/>
<comment type="caution">
    <text evidence="3">The sequence shown here is derived from an EMBL/GenBank/DDBJ whole genome shotgun (WGS) entry which is preliminary data.</text>
</comment>
<dbReference type="SUPFAM" id="SSF56059">
    <property type="entry name" value="Glutathione synthetase ATP-binding domain-like"/>
    <property type="match status" value="1"/>
</dbReference>
<evidence type="ECO:0000313" key="4">
    <source>
        <dbReference type="Proteomes" id="UP000246800"/>
    </source>
</evidence>
<organism evidence="3 4">
    <name type="scientific">Staphylococcus pseudintermedius</name>
    <dbReference type="NCBI Taxonomy" id="283734"/>
    <lineage>
        <taxon>Bacteria</taxon>
        <taxon>Bacillati</taxon>
        <taxon>Bacillota</taxon>
        <taxon>Bacilli</taxon>
        <taxon>Bacillales</taxon>
        <taxon>Staphylococcaceae</taxon>
        <taxon>Staphylococcus</taxon>
        <taxon>Staphylococcus intermedius group</taxon>
    </lineage>
</organism>
<dbReference type="InterPro" id="IPR013815">
    <property type="entry name" value="ATP_grasp_subdomain_1"/>
</dbReference>
<dbReference type="EMBL" id="QEIT01000699">
    <property type="protein sequence ID" value="PWZ67519.1"/>
    <property type="molecule type" value="Genomic_DNA"/>
</dbReference>
<sequence>MGVAVPEGRVAFTAEEAVDKAKELNSDVYVVKAQIHAGGRGKAGGVKIAKSLSEVETYAKELLGKTLVTHQTGPEGKEIKRLYIEEGCAIQKEYYVGFVIDRATDQVT</sequence>
<evidence type="ECO:0000259" key="2">
    <source>
        <dbReference type="Pfam" id="PF08442"/>
    </source>
</evidence>
<dbReference type="GO" id="GO:0006099">
    <property type="term" value="P:tricarboxylic acid cycle"/>
    <property type="evidence" value="ECO:0007669"/>
    <property type="project" value="UniProtKB-KW"/>
</dbReference>
<accession>A0A317YL52</accession>
<keyword evidence="3" id="KW-0436">Ligase</keyword>
<gene>
    <name evidence="3" type="primary">sucC</name>
    <name evidence="3" type="ORF">DD902_15735</name>
</gene>
<dbReference type="AlphaFoldDB" id="A0A317YL52"/>
<dbReference type="Pfam" id="PF08442">
    <property type="entry name" value="ATP-grasp_2"/>
    <property type="match status" value="1"/>
</dbReference>
<dbReference type="FunFam" id="3.30.1490.20:FF:000002">
    <property type="entry name" value="Succinate--CoA ligase [ADP-forming] subunit beta"/>
    <property type="match status" value="1"/>
</dbReference>
<feature type="domain" description="ATP-grasp fold succinyl-CoA synthetase-type" evidence="2">
    <location>
        <begin position="2"/>
        <end position="107"/>
    </location>
</feature>
<dbReference type="PANTHER" id="PTHR11815:SF10">
    <property type="entry name" value="SUCCINATE--COA LIGASE [GDP-FORMING] SUBUNIT BETA, MITOCHONDRIAL"/>
    <property type="match status" value="1"/>
</dbReference>
<reference evidence="3 4" key="1">
    <citation type="journal article" date="2018" name="Vet. Microbiol.">
        <title>Clonal diversity and geographic distribution of methicillin-resistant Staphylococcus pseudintermedius from Australian animals: Discovery of novel sequence types.</title>
        <authorList>
            <person name="Worthing K.A."/>
            <person name="Abraham S."/>
            <person name="Coombs G.W."/>
            <person name="Pang S."/>
            <person name="Saputra S."/>
            <person name="Jordan D."/>
            <person name="Trott D.J."/>
            <person name="Norris J.M."/>
        </authorList>
    </citation>
    <scope>NUCLEOTIDE SEQUENCE [LARGE SCALE GENOMIC DNA]</scope>
    <source>
        <strain evidence="3 4">ST525 1</strain>
    </source>
</reference>
<protein>
    <submittedName>
        <fullName evidence="3">Succinate--CoA ligase subunit beta</fullName>
        <ecNumber evidence="3">6.2.1.5</ecNumber>
    </submittedName>
</protein>
<name>A0A317YL52_STAPS</name>
<dbReference type="GO" id="GO:0005524">
    <property type="term" value="F:ATP binding"/>
    <property type="evidence" value="ECO:0007669"/>
    <property type="project" value="InterPro"/>
</dbReference>
<dbReference type="PANTHER" id="PTHR11815">
    <property type="entry name" value="SUCCINYL-COA SYNTHETASE BETA CHAIN"/>
    <property type="match status" value="1"/>
</dbReference>
<feature type="non-terminal residue" evidence="3">
    <location>
        <position position="108"/>
    </location>
</feature>
<dbReference type="InterPro" id="IPR013650">
    <property type="entry name" value="ATP-grasp_succ-CoA_synth-type"/>
</dbReference>
<dbReference type="GO" id="GO:0005829">
    <property type="term" value="C:cytosol"/>
    <property type="evidence" value="ECO:0007669"/>
    <property type="project" value="TreeGrafter"/>
</dbReference>
<dbReference type="GO" id="GO:0006104">
    <property type="term" value="P:succinyl-CoA metabolic process"/>
    <property type="evidence" value="ECO:0007669"/>
    <property type="project" value="TreeGrafter"/>
</dbReference>
<keyword evidence="1" id="KW-0816">Tricarboxylic acid cycle</keyword>